<dbReference type="InterPro" id="IPR036633">
    <property type="entry name" value="Prn/Lys/Arg_de-COase_C_sf"/>
</dbReference>
<dbReference type="SUPFAM" id="SSF55904">
    <property type="entry name" value="Ornithine decarboxylase C-terminal domain"/>
    <property type="match status" value="1"/>
</dbReference>
<evidence type="ECO:0000259" key="6">
    <source>
        <dbReference type="PROSITE" id="PS00703"/>
    </source>
</evidence>
<dbReference type="RefSeq" id="WP_152724647.1">
    <property type="nucleotide sequence ID" value="NZ_WHOE01000150.1"/>
</dbReference>
<feature type="domain" description="Orn/Lys/Arg decarboxylases family 1 pyridoxal-P attachment site" evidence="6">
    <location>
        <begin position="330"/>
        <end position="344"/>
    </location>
</feature>
<dbReference type="GO" id="GO:0006520">
    <property type="term" value="P:amino acid metabolic process"/>
    <property type="evidence" value="ECO:0007669"/>
    <property type="project" value="InterPro"/>
</dbReference>
<dbReference type="PANTHER" id="PTHR45229">
    <property type="entry name" value="CONSTITUTIVE ORNITHINE DECARBOXYLASE"/>
    <property type="match status" value="1"/>
</dbReference>
<evidence type="ECO:0000256" key="3">
    <source>
        <dbReference type="ARBA" id="ARBA00022898"/>
    </source>
</evidence>
<evidence type="ECO:0000256" key="5">
    <source>
        <dbReference type="PIRSR" id="PIRSR009393-1"/>
    </source>
</evidence>
<feature type="modified residue" description="N6-(pyridoxal phosphate)lysine" evidence="5">
    <location>
        <position position="335"/>
    </location>
</feature>
<evidence type="ECO:0000256" key="1">
    <source>
        <dbReference type="ARBA" id="ARBA00010671"/>
    </source>
</evidence>
<accession>A0A6A7K441</accession>
<dbReference type="NCBIfam" id="TIGR04318">
    <property type="entry name" value="lacto_ODC_hypo"/>
    <property type="match status" value="1"/>
</dbReference>
<comment type="caution">
    <text evidence="7">The sequence shown here is derived from an EMBL/GenBank/DDBJ whole genome shotgun (WGS) entry which is preliminary data.</text>
</comment>
<dbReference type="Proteomes" id="UP000430466">
    <property type="component" value="Unassembled WGS sequence"/>
</dbReference>
<name>A0A6A7K441_LACHE</name>
<keyword evidence="2" id="KW-0210">Decarboxylase</keyword>
<evidence type="ECO:0000256" key="2">
    <source>
        <dbReference type="ARBA" id="ARBA00022793"/>
    </source>
</evidence>
<dbReference type="InterPro" id="IPR027605">
    <property type="entry name" value="Lacto_ODC_put"/>
</dbReference>
<dbReference type="SUPFAM" id="SSF53383">
    <property type="entry name" value="PLP-dependent transferases"/>
    <property type="match status" value="1"/>
</dbReference>
<dbReference type="PIRSF" id="PIRSF009393">
    <property type="entry name" value="Orn_decarb"/>
    <property type="match status" value="1"/>
</dbReference>
<comment type="similarity">
    <text evidence="1">Belongs to the Orn/Lys/Arg decarboxylase class-I family.</text>
</comment>
<evidence type="ECO:0000313" key="8">
    <source>
        <dbReference type="Proteomes" id="UP000430466"/>
    </source>
</evidence>
<evidence type="ECO:0000256" key="4">
    <source>
        <dbReference type="ARBA" id="ARBA00023239"/>
    </source>
</evidence>
<reference evidence="7 8" key="1">
    <citation type="submission" date="2019-10" db="EMBL/GenBank/DDBJ databases">
        <title>Draft genome sequences of Lactobacillus strains.</title>
        <authorList>
            <person name="Cho G.-S."/>
            <person name="Fagbemigun O."/>
            <person name="Brinks E."/>
            <person name="Franz C.M.A.P."/>
        </authorList>
    </citation>
    <scope>NUCLEOTIDE SEQUENCE [LARGE SCALE GENOMIC DNA]</scope>
    <source>
        <strain evidence="7 8">313</strain>
    </source>
</reference>
<dbReference type="GO" id="GO:0005829">
    <property type="term" value="C:cytosol"/>
    <property type="evidence" value="ECO:0007669"/>
    <property type="project" value="TreeGrafter"/>
</dbReference>
<dbReference type="GO" id="GO:0016831">
    <property type="term" value="F:carboxy-lyase activity"/>
    <property type="evidence" value="ECO:0007669"/>
    <property type="project" value="UniProtKB-KW"/>
</dbReference>
<dbReference type="Gene3D" id="3.90.100.10">
    <property type="entry name" value="Orn/Lys/Arg decarboxylase, C-terminal domain"/>
    <property type="match status" value="1"/>
</dbReference>
<evidence type="ECO:0000313" key="7">
    <source>
        <dbReference type="EMBL" id="MPW15235.1"/>
    </source>
</evidence>
<dbReference type="AlphaFoldDB" id="A0A6A7K441"/>
<dbReference type="Gene3D" id="3.40.640.10">
    <property type="entry name" value="Type I PLP-dependent aspartate aminotransferase-like (Major domain)"/>
    <property type="match status" value="1"/>
</dbReference>
<dbReference type="InterPro" id="IPR015424">
    <property type="entry name" value="PyrdxlP-dep_Trfase"/>
</dbReference>
<proteinExistence type="inferred from homology"/>
<dbReference type="InterPro" id="IPR011193">
    <property type="entry name" value="Orn/lys/arg_de-COase"/>
</dbReference>
<dbReference type="InterPro" id="IPR015421">
    <property type="entry name" value="PyrdxlP-dep_Trfase_major"/>
</dbReference>
<gene>
    <name evidence="7" type="ORF">GDZ32_10910</name>
</gene>
<protein>
    <submittedName>
        <fullName evidence="7">Putative ornithine decarboxylase</fullName>
    </submittedName>
</protein>
<dbReference type="Pfam" id="PF01276">
    <property type="entry name" value="OKR_DC_1"/>
    <property type="match status" value="1"/>
</dbReference>
<keyword evidence="3 5" id="KW-0663">Pyridoxal phosphate</keyword>
<dbReference type="PROSITE" id="PS00703">
    <property type="entry name" value="OKR_DC_1"/>
    <property type="match status" value="1"/>
</dbReference>
<dbReference type="InterPro" id="IPR008286">
    <property type="entry name" value="Prn/Lys/Arg_de-COase_C"/>
</dbReference>
<dbReference type="GO" id="GO:0030170">
    <property type="term" value="F:pyridoxal phosphate binding"/>
    <property type="evidence" value="ECO:0007669"/>
    <property type="project" value="TreeGrafter"/>
</dbReference>
<dbReference type="EMBL" id="WHOE01000150">
    <property type="protein sequence ID" value="MPW15235.1"/>
    <property type="molecule type" value="Genomic_DNA"/>
</dbReference>
<organism evidence="7 8">
    <name type="scientific">Lactobacillus helveticus</name>
    <name type="common">Lactobacillus suntoryeus</name>
    <dbReference type="NCBI Taxonomy" id="1587"/>
    <lineage>
        <taxon>Bacteria</taxon>
        <taxon>Bacillati</taxon>
        <taxon>Bacillota</taxon>
        <taxon>Bacilli</taxon>
        <taxon>Lactobacillales</taxon>
        <taxon>Lactobacillaceae</taxon>
        <taxon>Lactobacillus</taxon>
    </lineage>
</organism>
<sequence>MHYLKIAARKDLLPYLPKNWPIVELKENLNGAYLAAVVVRKDDSRGKGMHHFWADKLKLDLPLIVYDEKQNMIQIIDQTASQYEQEVIPKFLLDLTKFADQDDLILSTPGHHNGHFYDRHPAGAVMKSFFGPNFFKADVSDSVFELGDMMTHEGGPLKAEEEAAKAYNADKVYFCTNGTTSANTICAAAVLRRNDLVLFDRNNHKSLYNSALVMTGARPVYLPTDRNADGLIGPLVADDLDEDKIRTEIAKIDPERAQAKRPFRMAVLQLETYDGVFYNAKYIIKKLGKLCDYILFDCAWGGYEQFVNVLRDLSPMQLTYGPDDPGILVTQSIHKQQAGVAQASQILKKDSHLKGQKRYVDHKHFNHAYLKYVTTSCSYPVYSSLVVNAKMANSPACQTWWNDTVKFSIEFRKKLLRYSKLFRPLVPKTVNNQKWEDIPTDVLARDINAWKLKPTDKWHGFEKIENDEVALSPLKLTIMNPGVDLATAKFTKEGIPGVILETYLHEKHIIPEKSDIYSTLYLITPGETEVDMETLYTALMDFEKAYLNNEPLKQVMPQLSNAFPDRYSNYALHDLCQEMHEYYRSNHIFDLEKQLFIKNDFQKYVMTPAKADEEFNRNNSKLVELDNLTNEIALEGALPYPPGVFIVAPGERWHKIDIDYFKALLTAAKKFPGFEPEVQGVYEQNGRIVAEVLDNNKTADCKINLNTL</sequence>
<dbReference type="Pfam" id="PF03711">
    <property type="entry name" value="OKR_DC_1_C"/>
    <property type="match status" value="1"/>
</dbReference>
<keyword evidence="4" id="KW-0456">Lyase</keyword>
<dbReference type="Gene3D" id="3.90.1150.10">
    <property type="entry name" value="Aspartate Aminotransferase, domain 1"/>
    <property type="match status" value="1"/>
</dbReference>
<dbReference type="InterPro" id="IPR015422">
    <property type="entry name" value="PyrdxlP-dep_Trfase_small"/>
</dbReference>
<dbReference type="InterPro" id="IPR000310">
    <property type="entry name" value="Orn/Lys/Arg_deCO2ase_major_dom"/>
</dbReference>
<dbReference type="PANTHER" id="PTHR45229:SF3">
    <property type="entry name" value="BIODEGRADATIVE ARGININE DECARBOXYLASE"/>
    <property type="match status" value="1"/>
</dbReference>